<dbReference type="Gene3D" id="3.10.620.30">
    <property type="match status" value="1"/>
</dbReference>
<evidence type="ECO:0000256" key="1">
    <source>
        <dbReference type="SAM" id="SignalP"/>
    </source>
</evidence>
<proteinExistence type="predicted"/>
<dbReference type="PATRIC" id="fig|1114964.3.peg.1717"/>
<dbReference type="Pfam" id="PF18626">
    <property type="entry name" value="Gln_deamidase_2"/>
    <property type="match status" value="1"/>
</dbReference>
<dbReference type="InterPro" id="IPR041325">
    <property type="entry name" value="Gln_deamidase_2"/>
</dbReference>
<comment type="caution">
    <text evidence="3">The sequence shown here is derived from an EMBL/GenBank/DDBJ whole genome shotgun (WGS) entry which is preliminary data.</text>
</comment>
<feature type="domain" description="Protein glutaminase" evidence="2">
    <location>
        <begin position="60"/>
        <end position="172"/>
    </location>
</feature>
<dbReference type="eggNOG" id="ENOG50337MU">
    <property type="taxonomic scope" value="Bacteria"/>
</dbReference>
<reference evidence="3 4" key="1">
    <citation type="journal article" date="2013" name="Genome Announc.">
        <title>Draft Genome Sequence of a Hexachlorocyclohexane-Degrading Bacterium, Sphingobium baderi Strain LL03T.</title>
        <authorList>
            <person name="Kaur J."/>
            <person name="Verma H."/>
            <person name="Tripathi C."/>
            <person name="Khurana J.P."/>
            <person name="Lal R."/>
        </authorList>
    </citation>
    <scope>NUCLEOTIDE SEQUENCE [LARGE SCALE GENOMIC DNA]</scope>
    <source>
        <strain evidence="3 4">LL03</strain>
    </source>
</reference>
<dbReference type="Proteomes" id="UP000015524">
    <property type="component" value="Unassembled WGS sequence"/>
</dbReference>
<evidence type="ECO:0000259" key="2">
    <source>
        <dbReference type="Pfam" id="PF18626"/>
    </source>
</evidence>
<evidence type="ECO:0000313" key="4">
    <source>
        <dbReference type="Proteomes" id="UP000015524"/>
    </source>
</evidence>
<keyword evidence="1" id="KW-0732">Signal</keyword>
<feature type="chain" id="PRO_5009975845" description="Protein glutaminase domain-containing protein" evidence="1">
    <location>
        <begin position="24"/>
        <end position="321"/>
    </location>
</feature>
<dbReference type="OrthoDB" id="8417456at2"/>
<dbReference type="RefSeq" id="WP_021244678.1">
    <property type="nucleotide sequence ID" value="NZ_ATIB01000050.1"/>
</dbReference>
<feature type="signal peptide" evidence="1">
    <location>
        <begin position="1"/>
        <end position="23"/>
    </location>
</feature>
<sequence length="321" mass="35638">MRLRAFKLAFAGIVSMASTLSWAEPFPPTTPEFVQIDENRLWIGNQPNDHETTTAPAKQLEQFFQKLQAEHLEYRYIVGSCEDRAHFITMLARKSGLPVSKIWAIAPARTTLLSRELITIADPFGVTSKVTWGHHVAPVVLIDNGTPEPDAMVIDMSISPKAPMPLREWMAMLGSPRATYFVTSSNDYLFWSANGFIAANNSGTETSDINNVKDPNYLRIPGWFPNILTGDFQKYDSGNWDGIIADGLAKNDLAMAIFDNKMKLSAKDAATLKEVIKFEATLSNFIADPGSSGLASSSVTAVISFHAKRRTHWLDRIKDLK</sequence>
<accession>T0GN43</accession>
<dbReference type="EMBL" id="ATIB01000050">
    <property type="protein sequence ID" value="EQB02102.1"/>
    <property type="molecule type" value="Genomic_DNA"/>
</dbReference>
<organism evidence="3 4">
    <name type="scientific">Sphingobium baderi LL03</name>
    <dbReference type="NCBI Taxonomy" id="1114964"/>
    <lineage>
        <taxon>Bacteria</taxon>
        <taxon>Pseudomonadati</taxon>
        <taxon>Pseudomonadota</taxon>
        <taxon>Alphaproteobacteria</taxon>
        <taxon>Sphingomonadales</taxon>
        <taxon>Sphingomonadaceae</taxon>
        <taxon>Sphingobium</taxon>
    </lineage>
</organism>
<evidence type="ECO:0000313" key="3">
    <source>
        <dbReference type="EMBL" id="EQB02102.1"/>
    </source>
</evidence>
<protein>
    <recommendedName>
        <fullName evidence="2">Protein glutaminase domain-containing protein</fullName>
    </recommendedName>
</protein>
<dbReference type="AlphaFoldDB" id="T0GN43"/>
<gene>
    <name evidence="3" type="ORF">L485_08810</name>
</gene>
<keyword evidence="4" id="KW-1185">Reference proteome</keyword>
<name>T0GN43_9SPHN</name>